<accession>A0A4R4AFZ6</accession>
<keyword evidence="1" id="KW-0812">Transmembrane</keyword>
<feature type="transmembrane region" description="Helical" evidence="1">
    <location>
        <begin position="305"/>
        <end position="325"/>
    </location>
</feature>
<dbReference type="GO" id="GO:0016740">
    <property type="term" value="F:transferase activity"/>
    <property type="evidence" value="ECO:0007669"/>
    <property type="project" value="UniProtKB-KW"/>
</dbReference>
<feature type="transmembrane region" description="Helical" evidence="1">
    <location>
        <begin position="272"/>
        <end position="293"/>
    </location>
</feature>
<dbReference type="InterPro" id="IPR050834">
    <property type="entry name" value="Glycosyltransf_2"/>
</dbReference>
<proteinExistence type="predicted"/>
<feature type="domain" description="Glycosyltransferase 2-like" evidence="2">
    <location>
        <begin position="9"/>
        <end position="163"/>
    </location>
</feature>
<reference evidence="3 4" key="1">
    <citation type="submission" date="2019-03" db="EMBL/GenBank/DDBJ databases">
        <title>Genomic Encyclopedia of Type Strains, Phase IV (KMG-IV): sequencing the most valuable type-strain genomes for metagenomic binning, comparative biology and taxonomic classification.</title>
        <authorList>
            <person name="Goeker M."/>
        </authorList>
    </citation>
    <scope>NUCLEOTIDE SEQUENCE [LARGE SCALE GENOMIC DNA]</scope>
    <source>
        <strain evidence="3 4">DSM 203</strain>
    </source>
</reference>
<feature type="transmembrane region" description="Helical" evidence="1">
    <location>
        <begin position="248"/>
        <end position="266"/>
    </location>
</feature>
<evidence type="ECO:0000256" key="1">
    <source>
        <dbReference type="SAM" id="Phobius"/>
    </source>
</evidence>
<dbReference type="EMBL" id="SMDC01000002">
    <property type="protein sequence ID" value="TCW38152.1"/>
    <property type="molecule type" value="Genomic_DNA"/>
</dbReference>
<comment type="caution">
    <text evidence="3">The sequence shown here is derived from an EMBL/GenBank/DDBJ whole genome shotgun (WGS) entry which is preliminary data.</text>
</comment>
<gene>
    <name evidence="3" type="ORF">EDC29_10242</name>
</gene>
<dbReference type="RefSeq" id="WP_123141146.1">
    <property type="nucleotide sequence ID" value="NZ_NRRH01000035.1"/>
</dbReference>
<protein>
    <submittedName>
        <fullName evidence="3">Glycosyl transferase family 2</fullName>
    </submittedName>
</protein>
<evidence type="ECO:0000259" key="2">
    <source>
        <dbReference type="Pfam" id="PF00535"/>
    </source>
</evidence>
<dbReference type="InterPro" id="IPR029044">
    <property type="entry name" value="Nucleotide-diphossugar_trans"/>
</dbReference>
<keyword evidence="1" id="KW-0472">Membrane</keyword>
<keyword evidence="1" id="KW-1133">Transmembrane helix</keyword>
<name>A0A4R4AFZ6_MARGR</name>
<dbReference type="SUPFAM" id="SSF53448">
    <property type="entry name" value="Nucleotide-diphospho-sugar transferases"/>
    <property type="match status" value="1"/>
</dbReference>
<dbReference type="Proteomes" id="UP000295247">
    <property type="component" value="Unassembled WGS sequence"/>
</dbReference>
<dbReference type="PANTHER" id="PTHR43685">
    <property type="entry name" value="GLYCOSYLTRANSFERASE"/>
    <property type="match status" value="1"/>
</dbReference>
<organism evidence="3 4">
    <name type="scientific">Marichromatium gracile</name>
    <name type="common">Chromatium gracile</name>
    <dbReference type="NCBI Taxonomy" id="1048"/>
    <lineage>
        <taxon>Bacteria</taxon>
        <taxon>Pseudomonadati</taxon>
        <taxon>Pseudomonadota</taxon>
        <taxon>Gammaproteobacteria</taxon>
        <taxon>Chromatiales</taxon>
        <taxon>Chromatiaceae</taxon>
        <taxon>Marichromatium</taxon>
    </lineage>
</organism>
<sequence length="335" mass="36650">MAEAAPRVSVVVPAYQAEATLGRCLDALLAQHTAADDYEVILVDDGSRDRTAEIARRYPLRYVHQANAGPAAARNHGARLARGELLLFTDSDCVPAPDWIERMRAPFADPEVMAVKGAYRSDQPQLVARFVQLEFEQRFARLRRRARIDMVDTYSAGYRRAVFVALGGFDPRFPKADNEDTELSYRMAARGMRMVFAPDAVVSHLGHPDSVWRYARLKFSRGYWRMVVYKRHPGKMVADSYTPQTLKLQILAILALAPALALAPWWPRAALALGGATLAAFLLSATPFLAAAWRRDRRLALAAPALLLVRAAALGGGAVAGSLLGRLGAGAGTAR</sequence>
<dbReference type="InterPro" id="IPR001173">
    <property type="entry name" value="Glyco_trans_2-like"/>
</dbReference>
<dbReference type="Gene3D" id="3.90.550.10">
    <property type="entry name" value="Spore Coat Polysaccharide Biosynthesis Protein SpsA, Chain A"/>
    <property type="match status" value="1"/>
</dbReference>
<evidence type="ECO:0000313" key="4">
    <source>
        <dbReference type="Proteomes" id="UP000295247"/>
    </source>
</evidence>
<keyword evidence="3" id="KW-0808">Transferase</keyword>
<evidence type="ECO:0000313" key="3">
    <source>
        <dbReference type="EMBL" id="TCW38152.1"/>
    </source>
</evidence>
<dbReference type="AlphaFoldDB" id="A0A4R4AFZ6"/>
<dbReference type="Pfam" id="PF00535">
    <property type="entry name" value="Glycos_transf_2"/>
    <property type="match status" value="1"/>
</dbReference>
<dbReference type="PANTHER" id="PTHR43685:SF3">
    <property type="entry name" value="SLR2126 PROTEIN"/>
    <property type="match status" value="1"/>
</dbReference>